<sequence>MLSEIWVTYSFPAIVELRERVNHGFAGRKKDSAGGYLVLASYTSSLTEQLRLLSTSSL</sequence>
<evidence type="ECO:0000313" key="1">
    <source>
        <dbReference type="EMBL" id="KAG0151825.1"/>
    </source>
</evidence>
<dbReference type="Proteomes" id="UP000886653">
    <property type="component" value="Unassembled WGS sequence"/>
</dbReference>
<comment type="caution">
    <text evidence="1">The sequence shown here is derived from an EMBL/GenBank/DDBJ whole genome shotgun (WGS) entry which is preliminary data.</text>
</comment>
<protein>
    <submittedName>
        <fullName evidence="1">Uncharacterized protein</fullName>
    </submittedName>
</protein>
<proteinExistence type="predicted"/>
<gene>
    <name evidence="1" type="ORF">CROQUDRAFT_86476</name>
</gene>
<name>A0A9P6THJ7_9BASI</name>
<organism evidence="1 2">
    <name type="scientific">Cronartium quercuum f. sp. fusiforme G11</name>
    <dbReference type="NCBI Taxonomy" id="708437"/>
    <lineage>
        <taxon>Eukaryota</taxon>
        <taxon>Fungi</taxon>
        <taxon>Dikarya</taxon>
        <taxon>Basidiomycota</taxon>
        <taxon>Pucciniomycotina</taxon>
        <taxon>Pucciniomycetes</taxon>
        <taxon>Pucciniales</taxon>
        <taxon>Coleosporiaceae</taxon>
        <taxon>Cronartium</taxon>
    </lineage>
</organism>
<dbReference type="EMBL" id="MU167211">
    <property type="protein sequence ID" value="KAG0151825.1"/>
    <property type="molecule type" value="Genomic_DNA"/>
</dbReference>
<evidence type="ECO:0000313" key="2">
    <source>
        <dbReference type="Proteomes" id="UP000886653"/>
    </source>
</evidence>
<keyword evidence="2" id="KW-1185">Reference proteome</keyword>
<reference evidence="1" key="1">
    <citation type="submission" date="2013-11" db="EMBL/GenBank/DDBJ databases">
        <title>Genome sequence of the fusiform rust pathogen reveals effectors for host alternation and coevolution with pine.</title>
        <authorList>
            <consortium name="DOE Joint Genome Institute"/>
            <person name="Smith K."/>
            <person name="Pendleton A."/>
            <person name="Kubisiak T."/>
            <person name="Anderson C."/>
            <person name="Salamov A."/>
            <person name="Aerts A."/>
            <person name="Riley R."/>
            <person name="Clum A."/>
            <person name="Lindquist E."/>
            <person name="Ence D."/>
            <person name="Campbell M."/>
            <person name="Kronenberg Z."/>
            <person name="Feau N."/>
            <person name="Dhillon B."/>
            <person name="Hamelin R."/>
            <person name="Burleigh J."/>
            <person name="Smith J."/>
            <person name="Yandell M."/>
            <person name="Nelson C."/>
            <person name="Grigoriev I."/>
            <person name="Davis J."/>
        </authorList>
    </citation>
    <scope>NUCLEOTIDE SEQUENCE</scope>
    <source>
        <strain evidence="1">G11</strain>
    </source>
</reference>
<dbReference type="AlphaFoldDB" id="A0A9P6THJ7"/>
<accession>A0A9P6THJ7</accession>